<proteinExistence type="predicted"/>
<evidence type="ECO:0000259" key="1">
    <source>
        <dbReference type="Pfam" id="PF00078"/>
    </source>
</evidence>
<dbReference type="Pfam" id="PF00078">
    <property type="entry name" value="RVT_1"/>
    <property type="match status" value="1"/>
</dbReference>
<comment type="caution">
    <text evidence="2">The sequence shown here is derived from an EMBL/GenBank/DDBJ whole genome shotgun (WGS) entry which is preliminary data.</text>
</comment>
<feature type="domain" description="Reverse transcriptase" evidence="1">
    <location>
        <begin position="1"/>
        <end position="53"/>
    </location>
</feature>
<accession>A0A1Y2B2J3</accession>
<dbReference type="AlphaFoldDB" id="A0A1Y2B2J3"/>
<reference evidence="2 3" key="1">
    <citation type="submission" date="2016-08" db="EMBL/GenBank/DDBJ databases">
        <title>A Parts List for Fungal Cellulosomes Revealed by Comparative Genomics.</title>
        <authorList>
            <consortium name="DOE Joint Genome Institute"/>
            <person name="Haitjema C.H."/>
            <person name="Gilmore S.P."/>
            <person name="Henske J.K."/>
            <person name="Solomon K.V."/>
            <person name="De Groot R."/>
            <person name="Kuo A."/>
            <person name="Mondo S.J."/>
            <person name="Salamov A.A."/>
            <person name="Labutti K."/>
            <person name="Zhao Z."/>
            <person name="Chiniquy J."/>
            <person name="Barry K."/>
            <person name="Brewer H.M."/>
            <person name="Purvine S.O."/>
            <person name="Wright A.T."/>
            <person name="Boxma B."/>
            <person name="Van Alen T."/>
            <person name="Hackstein J.H."/>
            <person name="Baker S.E."/>
            <person name="Grigoriev I.V."/>
            <person name="O'Malley M.A."/>
        </authorList>
    </citation>
    <scope>NUCLEOTIDE SEQUENCE [LARGE SCALE GENOMIC DNA]</scope>
    <source>
        <strain evidence="2 3">G1</strain>
    </source>
</reference>
<dbReference type="Proteomes" id="UP000193920">
    <property type="component" value="Unassembled WGS sequence"/>
</dbReference>
<dbReference type="InterPro" id="IPR050951">
    <property type="entry name" value="Retrovirus_Pol_polyprotein"/>
</dbReference>
<dbReference type="InterPro" id="IPR043502">
    <property type="entry name" value="DNA/RNA_pol_sf"/>
</dbReference>
<dbReference type="PANTHER" id="PTHR37984:SF5">
    <property type="entry name" value="PROTEIN NYNRIN-LIKE"/>
    <property type="match status" value="1"/>
</dbReference>
<dbReference type="InterPro" id="IPR043128">
    <property type="entry name" value="Rev_trsase/Diguanyl_cyclase"/>
</dbReference>
<protein>
    <submittedName>
        <fullName evidence="2">DNA/RNA polymerase</fullName>
    </submittedName>
</protein>
<feature type="non-terminal residue" evidence="2">
    <location>
        <position position="154"/>
    </location>
</feature>
<name>A0A1Y2B2J3_9FUNG</name>
<keyword evidence="3" id="KW-1185">Reference proteome</keyword>
<evidence type="ECO:0000313" key="2">
    <source>
        <dbReference type="EMBL" id="ORY29049.1"/>
    </source>
</evidence>
<dbReference type="Gene3D" id="3.30.70.270">
    <property type="match status" value="2"/>
</dbReference>
<feature type="non-terminal residue" evidence="2">
    <location>
        <position position="1"/>
    </location>
</feature>
<gene>
    <name evidence="2" type="ORF">LY90DRAFT_306548</name>
</gene>
<evidence type="ECO:0000313" key="3">
    <source>
        <dbReference type="Proteomes" id="UP000193920"/>
    </source>
</evidence>
<dbReference type="InterPro" id="IPR000477">
    <property type="entry name" value="RT_dom"/>
</dbReference>
<dbReference type="PANTHER" id="PTHR37984">
    <property type="entry name" value="PROTEIN CBG26694"/>
    <property type="match status" value="1"/>
</dbReference>
<dbReference type="STRING" id="1754190.A0A1Y2B2J3"/>
<dbReference type="EMBL" id="MCOG01000182">
    <property type="protein sequence ID" value="ORY29049.1"/>
    <property type="molecule type" value="Genomic_DNA"/>
</dbReference>
<sequence length="154" mass="17924">VYLDDIHIYGESKQECINNCAFALNKFKEQNLFCKLEKCIFFPEKFEYLGYEISYNSIKPISNKIDKLKPCNTLNEYQSLCGFLNYFKNSIPDYHKHIESISEGLRHPKTEWSEQMNKDLTFFINKINNLTILSPFSAKTDILIISDASEKGIG</sequence>
<dbReference type="OrthoDB" id="2446696at2759"/>
<organism evidence="2 3">
    <name type="scientific">Neocallimastix californiae</name>
    <dbReference type="NCBI Taxonomy" id="1754190"/>
    <lineage>
        <taxon>Eukaryota</taxon>
        <taxon>Fungi</taxon>
        <taxon>Fungi incertae sedis</taxon>
        <taxon>Chytridiomycota</taxon>
        <taxon>Chytridiomycota incertae sedis</taxon>
        <taxon>Neocallimastigomycetes</taxon>
        <taxon>Neocallimastigales</taxon>
        <taxon>Neocallimastigaceae</taxon>
        <taxon>Neocallimastix</taxon>
    </lineage>
</organism>
<dbReference type="SUPFAM" id="SSF56672">
    <property type="entry name" value="DNA/RNA polymerases"/>
    <property type="match status" value="1"/>
</dbReference>